<keyword evidence="9 14" id="KW-0560">Oxidoreductase</keyword>
<dbReference type="AlphaFoldDB" id="A0A8X6UCC3"/>
<organism evidence="16 17">
    <name type="scientific">Nephila pilipes</name>
    <name type="common">Giant wood spider</name>
    <name type="synonym">Nephila maculata</name>
    <dbReference type="NCBI Taxonomy" id="299642"/>
    <lineage>
        <taxon>Eukaryota</taxon>
        <taxon>Metazoa</taxon>
        <taxon>Ecdysozoa</taxon>
        <taxon>Arthropoda</taxon>
        <taxon>Chelicerata</taxon>
        <taxon>Arachnida</taxon>
        <taxon>Araneae</taxon>
        <taxon>Araneomorphae</taxon>
        <taxon>Entelegynae</taxon>
        <taxon>Araneoidea</taxon>
        <taxon>Nephilidae</taxon>
        <taxon>Nephila</taxon>
    </lineage>
</organism>
<feature type="transmembrane region" description="Helical" evidence="15">
    <location>
        <begin position="7"/>
        <end position="40"/>
    </location>
</feature>
<evidence type="ECO:0000313" key="16">
    <source>
        <dbReference type="EMBL" id="GFT96179.1"/>
    </source>
</evidence>
<dbReference type="GO" id="GO:0005789">
    <property type="term" value="C:endoplasmic reticulum membrane"/>
    <property type="evidence" value="ECO:0007669"/>
    <property type="project" value="UniProtKB-SubCell"/>
</dbReference>
<evidence type="ECO:0000256" key="13">
    <source>
        <dbReference type="PIRSR" id="PIRSR602401-1"/>
    </source>
</evidence>
<dbReference type="GO" id="GO:0016705">
    <property type="term" value="F:oxidoreductase activity, acting on paired donors, with incorporation or reduction of molecular oxygen"/>
    <property type="evidence" value="ECO:0007669"/>
    <property type="project" value="InterPro"/>
</dbReference>
<dbReference type="SUPFAM" id="SSF48264">
    <property type="entry name" value="Cytochrome P450"/>
    <property type="match status" value="1"/>
</dbReference>
<dbReference type="CDD" id="cd11055">
    <property type="entry name" value="CYP3A-like"/>
    <property type="match status" value="1"/>
</dbReference>
<keyword evidence="15" id="KW-0812">Transmembrane</keyword>
<protein>
    <submittedName>
        <fullName evidence="16">Cytochrome P450 3A8</fullName>
    </submittedName>
</protein>
<feature type="binding site" description="axial binding residue" evidence="13">
    <location>
        <position position="481"/>
    </location>
    <ligand>
        <name>heme</name>
        <dbReference type="ChEBI" id="CHEBI:30413"/>
    </ligand>
    <ligandPart>
        <name>Fe</name>
        <dbReference type="ChEBI" id="CHEBI:18248"/>
    </ligandPart>
</feature>
<proteinExistence type="inferred from homology"/>
<dbReference type="Gene3D" id="1.10.630.10">
    <property type="entry name" value="Cytochrome P450"/>
    <property type="match status" value="1"/>
</dbReference>
<comment type="similarity">
    <text evidence="4 14">Belongs to the cytochrome P450 family.</text>
</comment>
<name>A0A8X6UCC3_NEPPI</name>
<keyword evidence="11 14" id="KW-0503">Monooxygenase</keyword>
<evidence type="ECO:0000256" key="14">
    <source>
        <dbReference type="RuleBase" id="RU000461"/>
    </source>
</evidence>
<keyword evidence="15" id="KW-1133">Transmembrane helix</keyword>
<dbReference type="EMBL" id="BMAW01026231">
    <property type="protein sequence ID" value="GFT96179.1"/>
    <property type="molecule type" value="Genomic_DNA"/>
</dbReference>
<sequence>MVYATAVLLGLVCLCIGLSIVLCSVTAALLALVCLCFYFLYKQWRACHDYWKKQGVPFVPGDFLLGYIGWGSIKQPLQEVESSWYNKYGRIYGRYEGINPVLCVGELNILRRIFIKDFLSFPNRRDMKFGDPVMDNTLFVLEDEPWKRVRNVVTPAFTTSKLKKMMVLLQTCCDNLVENLTKSSQASESIDCQEIFGGFVINTIGRCAFGMSINSMKDPNNAFIQKSKKLFNENLSWRTRLTLLCPILMKIFRMKLLNPETTGFYRNIIIQVLEERKNTSLIFDDFLQVLLDAEESNNNGEDAICEKGSCQTKVNTSVKAQKKGLSYDELVSQCVTFFIAGFDATTSLLSHLVYRLATNQQFQENVFNEMNASLANHDGSVSYAVLQDMKYLDAGINECLRMCPAMVRSERRAANDYVMEDENRKKTIHVKKGTIISIPVYGIHHDPEWYPEPEEFRPERFFDQKPPPMAHLPFGEGQRICVGMRFVHMQVKLCLAKILMKFQILPAPTTPQTLNFIEKRNILTVEKVEVLLKERSSS</sequence>
<comment type="caution">
    <text evidence="16">The sequence shown here is derived from an EMBL/GenBank/DDBJ whole genome shotgun (WGS) entry which is preliminary data.</text>
</comment>
<keyword evidence="17" id="KW-1185">Reference proteome</keyword>
<comment type="cofactor">
    <cofactor evidence="1 13">
        <name>heme</name>
        <dbReference type="ChEBI" id="CHEBI:30413"/>
    </cofactor>
</comment>
<dbReference type="InterPro" id="IPR001128">
    <property type="entry name" value="Cyt_P450"/>
</dbReference>
<dbReference type="GO" id="GO:0004497">
    <property type="term" value="F:monooxygenase activity"/>
    <property type="evidence" value="ECO:0007669"/>
    <property type="project" value="UniProtKB-KW"/>
</dbReference>
<dbReference type="InterPro" id="IPR002401">
    <property type="entry name" value="Cyt_P450_E_grp-I"/>
</dbReference>
<evidence type="ECO:0000256" key="2">
    <source>
        <dbReference type="ARBA" id="ARBA00004174"/>
    </source>
</evidence>
<evidence type="ECO:0000256" key="11">
    <source>
        <dbReference type="ARBA" id="ARBA00023033"/>
    </source>
</evidence>
<dbReference type="InterPro" id="IPR036396">
    <property type="entry name" value="Cyt_P450_sf"/>
</dbReference>
<dbReference type="Pfam" id="PF00067">
    <property type="entry name" value="p450"/>
    <property type="match status" value="1"/>
</dbReference>
<reference evidence="16" key="1">
    <citation type="submission" date="2020-08" db="EMBL/GenBank/DDBJ databases">
        <title>Multicomponent nature underlies the extraordinary mechanical properties of spider dragline silk.</title>
        <authorList>
            <person name="Kono N."/>
            <person name="Nakamura H."/>
            <person name="Mori M."/>
            <person name="Yoshida Y."/>
            <person name="Ohtoshi R."/>
            <person name="Malay A.D."/>
            <person name="Moran D.A.P."/>
            <person name="Tomita M."/>
            <person name="Numata K."/>
            <person name="Arakawa K."/>
        </authorList>
    </citation>
    <scope>NUCLEOTIDE SEQUENCE</scope>
</reference>
<dbReference type="PANTHER" id="PTHR24292">
    <property type="entry name" value="CYTOCHROME P450"/>
    <property type="match status" value="1"/>
</dbReference>
<dbReference type="PANTHER" id="PTHR24292:SF54">
    <property type="entry name" value="CYP9F3-RELATED"/>
    <property type="match status" value="1"/>
</dbReference>
<dbReference type="FunFam" id="1.10.630.10:FF:000042">
    <property type="entry name" value="Cytochrome P450"/>
    <property type="match status" value="1"/>
</dbReference>
<evidence type="ECO:0000313" key="17">
    <source>
        <dbReference type="Proteomes" id="UP000887013"/>
    </source>
</evidence>
<evidence type="ECO:0000256" key="12">
    <source>
        <dbReference type="ARBA" id="ARBA00023136"/>
    </source>
</evidence>
<evidence type="ECO:0000256" key="10">
    <source>
        <dbReference type="ARBA" id="ARBA00023004"/>
    </source>
</evidence>
<dbReference type="Proteomes" id="UP000887013">
    <property type="component" value="Unassembled WGS sequence"/>
</dbReference>
<keyword evidence="12 15" id="KW-0472">Membrane</keyword>
<keyword evidence="7" id="KW-0256">Endoplasmic reticulum</keyword>
<evidence type="ECO:0000256" key="4">
    <source>
        <dbReference type="ARBA" id="ARBA00010617"/>
    </source>
</evidence>
<keyword evidence="8" id="KW-0492">Microsome</keyword>
<dbReference type="PRINTS" id="PR00463">
    <property type="entry name" value="EP450I"/>
</dbReference>
<comment type="subcellular location">
    <subcellularLocation>
        <location evidence="3">Endoplasmic reticulum membrane</location>
        <topology evidence="3">Peripheral membrane protein</topology>
    </subcellularLocation>
    <subcellularLocation>
        <location evidence="2">Microsome membrane</location>
        <topology evidence="2">Peripheral membrane protein</topology>
    </subcellularLocation>
</comment>
<accession>A0A8X6UCC3</accession>
<evidence type="ECO:0000256" key="7">
    <source>
        <dbReference type="ARBA" id="ARBA00022824"/>
    </source>
</evidence>
<dbReference type="PROSITE" id="PS00086">
    <property type="entry name" value="CYTOCHROME_P450"/>
    <property type="match status" value="1"/>
</dbReference>
<evidence type="ECO:0000256" key="1">
    <source>
        <dbReference type="ARBA" id="ARBA00001971"/>
    </source>
</evidence>
<keyword evidence="5 13" id="KW-0349">Heme</keyword>
<dbReference type="InterPro" id="IPR050476">
    <property type="entry name" value="Insect_CytP450_Detox"/>
</dbReference>
<dbReference type="InterPro" id="IPR017972">
    <property type="entry name" value="Cyt_P450_CS"/>
</dbReference>
<evidence type="ECO:0000256" key="3">
    <source>
        <dbReference type="ARBA" id="ARBA00004406"/>
    </source>
</evidence>
<evidence type="ECO:0000256" key="15">
    <source>
        <dbReference type="SAM" id="Phobius"/>
    </source>
</evidence>
<evidence type="ECO:0000256" key="5">
    <source>
        <dbReference type="ARBA" id="ARBA00022617"/>
    </source>
</evidence>
<dbReference type="PRINTS" id="PR00385">
    <property type="entry name" value="P450"/>
</dbReference>
<evidence type="ECO:0000256" key="8">
    <source>
        <dbReference type="ARBA" id="ARBA00022848"/>
    </source>
</evidence>
<dbReference type="GO" id="GO:0020037">
    <property type="term" value="F:heme binding"/>
    <property type="evidence" value="ECO:0007669"/>
    <property type="project" value="InterPro"/>
</dbReference>
<dbReference type="OrthoDB" id="2789670at2759"/>
<evidence type="ECO:0000256" key="6">
    <source>
        <dbReference type="ARBA" id="ARBA00022723"/>
    </source>
</evidence>
<keyword evidence="10 13" id="KW-0408">Iron</keyword>
<keyword evidence="6 13" id="KW-0479">Metal-binding</keyword>
<dbReference type="GO" id="GO:0005506">
    <property type="term" value="F:iron ion binding"/>
    <property type="evidence" value="ECO:0007669"/>
    <property type="project" value="InterPro"/>
</dbReference>
<evidence type="ECO:0000256" key="9">
    <source>
        <dbReference type="ARBA" id="ARBA00023002"/>
    </source>
</evidence>
<gene>
    <name evidence="16" type="primary">CYP3A8</name>
    <name evidence="16" type="ORF">NPIL_276121</name>
</gene>